<gene>
    <name evidence="1" type="ORF">EV182_008544</name>
</gene>
<organism evidence="1 2">
    <name type="scientific">Spiromyces aspiralis</name>
    <dbReference type="NCBI Taxonomy" id="68401"/>
    <lineage>
        <taxon>Eukaryota</taxon>
        <taxon>Fungi</taxon>
        <taxon>Fungi incertae sedis</taxon>
        <taxon>Zoopagomycota</taxon>
        <taxon>Kickxellomycotina</taxon>
        <taxon>Kickxellomycetes</taxon>
        <taxon>Kickxellales</taxon>
        <taxon>Kickxellaceae</taxon>
        <taxon>Spiromyces</taxon>
    </lineage>
</organism>
<protein>
    <submittedName>
        <fullName evidence="1">Uncharacterized protein</fullName>
    </submittedName>
</protein>
<comment type="caution">
    <text evidence="1">The sequence shown here is derived from an EMBL/GenBank/DDBJ whole genome shotgun (WGS) entry which is preliminary data.</text>
</comment>
<sequence>LGYKVAALTNNFRLDSAASCHVQPINLKLNEIFDVVVESCVVGLRKPDPKIYQVVCERLAVQPNEVVFLDDITANIRTAKSLGMSTVKVHLGKEKDAVDKLRFVVSKDCLPSKI</sequence>
<proteinExistence type="predicted"/>
<evidence type="ECO:0000313" key="2">
    <source>
        <dbReference type="Proteomes" id="UP001145114"/>
    </source>
</evidence>
<dbReference type="EMBL" id="JAMZIH010009605">
    <property type="protein sequence ID" value="KAJ1669882.1"/>
    <property type="molecule type" value="Genomic_DNA"/>
</dbReference>
<evidence type="ECO:0000313" key="1">
    <source>
        <dbReference type="EMBL" id="KAJ1669882.1"/>
    </source>
</evidence>
<keyword evidence="2" id="KW-1185">Reference proteome</keyword>
<name>A0ACC1H6A7_9FUNG</name>
<dbReference type="Proteomes" id="UP001145114">
    <property type="component" value="Unassembled WGS sequence"/>
</dbReference>
<feature type="non-terminal residue" evidence="1">
    <location>
        <position position="1"/>
    </location>
</feature>
<reference evidence="1" key="1">
    <citation type="submission" date="2022-06" db="EMBL/GenBank/DDBJ databases">
        <title>Phylogenomic reconstructions and comparative analyses of Kickxellomycotina fungi.</title>
        <authorList>
            <person name="Reynolds N.K."/>
            <person name="Stajich J.E."/>
            <person name="Barry K."/>
            <person name="Grigoriev I.V."/>
            <person name="Crous P."/>
            <person name="Smith M.E."/>
        </authorList>
    </citation>
    <scope>NUCLEOTIDE SEQUENCE</scope>
    <source>
        <strain evidence="1">RSA 2271</strain>
    </source>
</reference>
<accession>A0ACC1H6A7</accession>